<evidence type="ECO:0008006" key="3">
    <source>
        <dbReference type="Google" id="ProtNLM"/>
    </source>
</evidence>
<reference evidence="1" key="1">
    <citation type="submission" date="2022-07" db="EMBL/GenBank/DDBJ databases">
        <title>Complete genome of Mycoplasma hyosynoviae B1.</title>
        <authorList>
            <person name="Spergser J."/>
        </authorList>
    </citation>
    <scope>NUCLEOTIDE SEQUENCE</scope>
    <source>
        <strain evidence="1">B1</strain>
    </source>
</reference>
<dbReference type="GeneID" id="75105485"/>
<dbReference type="AlphaFoldDB" id="A0A9Q9BW55"/>
<organism evidence="1 2">
    <name type="scientific">Metamycoplasma hyosynoviae</name>
    <dbReference type="NCBI Taxonomy" id="29559"/>
    <lineage>
        <taxon>Bacteria</taxon>
        <taxon>Bacillati</taxon>
        <taxon>Mycoplasmatota</taxon>
        <taxon>Mycoplasmoidales</taxon>
        <taxon>Metamycoplasmataceae</taxon>
        <taxon>Metamycoplasma</taxon>
    </lineage>
</organism>
<dbReference type="EMBL" id="CP101127">
    <property type="protein sequence ID" value="UTO25850.1"/>
    <property type="molecule type" value="Genomic_DNA"/>
</dbReference>
<evidence type="ECO:0000313" key="2">
    <source>
        <dbReference type="Proteomes" id="UP001059349"/>
    </source>
</evidence>
<name>A0A9Q9BW55_9BACT</name>
<proteinExistence type="predicted"/>
<dbReference type="RefSeq" id="WP_254735288.1">
    <property type="nucleotide sequence ID" value="NZ_CP101127.1"/>
</dbReference>
<sequence>MIDDPSKYEIVEKSWSVTKSVLKNLEVYFQLKNKDTKLISSKRKVEIKGFKQSEASTLEEKALQEALNAITLSYEDGPEVLKKIDVGDLDIAKVKLKGKKEGFDYRPKFKNETPNKQNYNEGFRTVVITVKKGSKSLSKEINLECFKSDYDVIIKQRELVKTIDLNQTSETKSTVESLFQGGNNEIDIFYDFDQKTYFDKKYTESNRKPILDMSKVSWAFGTIFGNGKLIKLGENKYKAKVTLAKSWKVSGKWNYIYDTKFIETNELSFQIIDQTAIDKLAEDNKDKFDYPDKTTIVVEQAAQDKIILPNVKLQNIPVKFNITSLQKDSEHQN</sequence>
<dbReference type="Proteomes" id="UP001059349">
    <property type="component" value="Chromosome"/>
</dbReference>
<gene>
    <name evidence="1" type="ORF">NMG93_03190</name>
</gene>
<evidence type="ECO:0000313" key="1">
    <source>
        <dbReference type="EMBL" id="UTO25850.1"/>
    </source>
</evidence>
<protein>
    <recommendedName>
        <fullName evidence="3">Lipoprotein-associated type-17 domain-containing protein</fullName>
    </recommendedName>
</protein>
<accession>A0A9Q9BW55</accession>